<dbReference type="RefSeq" id="WP_188509657.1">
    <property type="nucleotide sequence ID" value="NZ_BMGB01000001.1"/>
</dbReference>
<dbReference type="InterPro" id="IPR036640">
    <property type="entry name" value="ABC1_TM_sf"/>
</dbReference>
<dbReference type="Pfam" id="PF00005">
    <property type="entry name" value="ABC_tran"/>
    <property type="match status" value="1"/>
</dbReference>
<evidence type="ECO:0000256" key="5">
    <source>
        <dbReference type="ARBA" id="ARBA00022989"/>
    </source>
</evidence>
<dbReference type="InterPro" id="IPR003439">
    <property type="entry name" value="ABC_transporter-like_ATP-bd"/>
</dbReference>
<dbReference type="PROSITE" id="PS00211">
    <property type="entry name" value="ABC_TRANSPORTER_1"/>
    <property type="match status" value="1"/>
</dbReference>
<dbReference type="CDD" id="cd18584">
    <property type="entry name" value="ABC_6TM_AarD_CydD"/>
    <property type="match status" value="1"/>
</dbReference>
<feature type="transmembrane region" description="Helical" evidence="7">
    <location>
        <begin position="136"/>
        <end position="155"/>
    </location>
</feature>
<dbReference type="InterPro" id="IPR017871">
    <property type="entry name" value="ABC_transporter-like_CS"/>
</dbReference>
<evidence type="ECO:0000256" key="4">
    <source>
        <dbReference type="ARBA" id="ARBA00022840"/>
    </source>
</evidence>
<dbReference type="GO" id="GO:0016887">
    <property type="term" value="F:ATP hydrolysis activity"/>
    <property type="evidence" value="ECO:0007669"/>
    <property type="project" value="InterPro"/>
</dbReference>
<dbReference type="PROSITE" id="PS50929">
    <property type="entry name" value="ABC_TM1F"/>
    <property type="match status" value="1"/>
</dbReference>
<dbReference type="InterPro" id="IPR039421">
    <property type="entry name" value="Type_1_exporter"/>
</dbReference>
<proteinExistence type="predicted"/>
<feature type="transmembrane region" description="Helical" evidence="7">
    <location>
        <begin position="241"/>
        <end position="266"/>
    </location>
</feature>
<keyword evidence="6 7" id="KW-0472">Membrane</keyword>
<evidence type="ECO:0000313" key="10">
    <source>
        <dbReference type="EMBL" id="GGA98315.1"/>
    </source>
</evidence>
<dbReference type="EMBL" id="BMGB01000001">
    <property type="protein sequence ID" value="GGA98315.1"/>
    <property type="molecule type" value="Genomic_DNA"/>
</dbReference>
<dbReference type="InterPro" id="IPR027417">
    <property type="entry name" value="P-loop_NTPase"/>
</dbReference>
<protein>
    <recommendedName>
        <fullName evidence="12">Thiol reductant ABC exporter subunit CydD</fullName>
    </recommendedName>
</protein>
<dbReference type="InterPro" id="IPR011527">
    <property type="entry name" value="ABC1_TM_dom"/>
</dbReference>
<evidence type="ECO:0000256" key="1">
    <source>
        <dbReference type="ARBA" id="ARBA00004651"/>
    </source>
</evidence>
<dbReference type="GO" id="GO:0005524">
    <property type="term" value="F:ATP binding"/>
    <property type="evidence" value="ECO:0007669"/>
    <property type="project" value="UniProtKB-KW"/>
</dbReference>
<evidence type="ECO:0000313" key="11">
    <source>
        <dbReference type="Proteomes" id="UP000606922"/>
    </source>
</evidence>
<evidence type="ECO:0000256" key="7">
    <source>
        <dbReference type="SAM" id="Phobius"/>
    </source>
</evidence>
<feature type="transmembrane region" description="Helical" evidence="7">
    <location>
        <begin position="62"/>
        <end position="88"/>
    </location>
</feature>
<dbReference type="CDD" id="cd03228">
    <property type="entry name" value="ABCC_MRP_Like"/>
    <property type="match status" value="1"/>
</dbReference>
<feature type="transmembrane region" description="Helical" evidence="7">
    <location>
        <begin position="161"/>
        <end position="182"/>
    </location>
</feature>
<dbReference type="InterPro" id="IPR014216">
    <property type="entry name" value="ABC_transptr_CydD"/>
</dbReference>
<dbReference type="SMART" id="SM00382">
    <property type="entry name" value="AAA"/>
    <property type="match status" value="1"/>
</dbReference>
<evidence type="ECO:0000259" key="8">
    <source>
        <dbReference type="PROSITE" id="PS50893"/>
    </source>
</evidence>
<dbReference type="Gene3D" id="1.20.1560.10">
    <property type="entry name" value="ABC transporter type 1, transmembrane domain"/>
    <property type="match status" value="1"/>
</dbReference>
<comment type="caution">
    <text evidence="10">The sequence shown here is derived from an EMBL/GenBank/DDBJ whole genome shotgun (WGS) entry which is preliminary data.</text>
</comment>
<keyword evidence="3" id="KW-0547">Nucleotide-binding</keyword>
<dbReference type="Proteomes" id="UP000606922">
    <property type="component" value="Unassembled WGS sequence"/>
</dbReference>
<feature type="transmembrane region" description="Helical" evidence="7">
    <location>
        <begin position="20"/>
        <end position="50"/>
    </location>
</feature>
<dbReference type="NCBIfam" id="TIGR02857">
    <property type="entry name" value="CydD"/>
    <property type="match status" value="1"/>
</dbReference>
<dbReference type="GO" id="GO:0140359">
    <property type="term" value="F:ABC-type transporter activity"/>
    <property type="evidence" value="ECO:0007669"/>
    <property type="project" value="InterPro"/>
</dbReference>
<accession>A0A916WGW3</accession>
<dbReference type="GO" id="GO:0042883">
    <property type="term" value="P:cysteine transport"/>
    <property type="evidence" value="ECO:0007669"/>
    <property type="project" value="InterPro"/>
</dbReference>
<keyword evidence="2 7" id="KW-0812">Transmembrane</keyword>
<evidence type="ECO:0000259" key="9">
    <source>
        <dbReference type="PROSITE" id="PS50929"/>
    </source>
</evidence>
<dbReference type="Gene3D" id="3.40.50.300">
    <property type="entry name" value="P-loop containing nucleotide triphosphate hydrolases"/>
    <property type="match status" value="1"/>
</dbReference>
<dbReference type="AlphaFoldDB" id="A0A916WGW3"/>
<name>A0A916WGW3_9MICO</name>
<feature type="domain" description="ABC transporter" evidence="8">
    <location>
        <begin position="338"/>
        <end position="547"/>
    </location>
</feature>
<dbReference type="PROSITE" id="PS50893">
    <property type="entry name" value="ABC_TRANSPORTER_2"/>
    <property type="match status" value="1"/>
</dbReference>
<dbReference type="SUPFAM" id="SSF52540">
    <property type="entry name" value="P-loop containing nucleoside triphosphate hydrolases"/>
    <property type="match status" value="1"/>
</dbReference>
<reference evidence="10" key="2">
    <citation type="submission" date="2020-09" db="EMBL/GenBank/DDBJ databases">
        <authorList>
            <person name="Sun Q."/>
            <person name="Zhou Y."/>
        </authorList>
    </citation>
    <scope>NUCLEOTIDE SEQUENCE</scope>
    <source>
        <strain evidence="10">CGMCC 1.12813</strain>
    </source>
</reference>
<gene>
    <name evidence="10" type="ORF">GCM10010979_10990</name>
</gene>
<dbReference type="PANTHER" id="PTHR24221:SF590">
    <property type="entry name" value="COMPONENT LINKED WITH THE ASSEMBLY OF CYTOCHROME' TRANSPORT TRANSMEMBRANE ATP-BINDING PROTEIN ABC TRANSPORTER CYDD-RELATED"/>
    <property type="match status" value="1"/>
</dbReference>
<keyword evidence="4" id="KW-0067">ATP-binding</keyword>
<evidence type="ECO:0000256" key="2">
    <source>
        <dbReference type="ARBA" id="ARBA00022692"/>
    </source>
</evidence>
<dbReference type="GO" id="GO:0005886">
    <property type="term" value="C:plasma membrane"/>
    <property type="evidence" value="ECO:0007669"/>
    <property type="project" value="UniProtKB-SubCell"/>
</dbReference>
<dbReference type="PANTHER" id="PTHR24221">
    <property type="entry name" value="ATP-BINDING CASSETTE SUB-FAMILY B"/>
    <property type="match status" value="1"/>
</dbReference>
<organism evidence="10 11">
    <name type="scientific">Conyzicola nivalis</name>
    <dbReference type="NCBI Taxonomy" id="1477021"/>
    <lineage>
        <taxon>Bacteria</taxon>
        <taxon>Bacillati</taxon>
        <taxon>Actinomycetota</taxon>
        <taxon>Actinomycetes</taxon>
        <taxon>Micrococcales</taxon>
        <taxon>Microbacteriaceae</taxon>
        <taxon>Conyzicola</taxon>
    </lineage>
</organism>
<feature type="domain" description="ABC transmembrane type-1" evidence="9">
    <location>
        <begin position="22"/>
        <end position="304"/>
    </location>
</feature>
<keyword evidence="11" id="KW-1185">Reference proteome</keyword>
<dbReference type="SUPFAM" id="SSF90123">
    <property type="entry name" value="ABC transporter transmembrane region"/>
    <property type="match status" value="1"/>
</dbReference>
<reference evidence="10" key="1">
    <citation type="journal article" date="2014" name="Int. J. Syst. Evol. Microbiol.">
        <title>Complete genome sequence of Corynebacterium casei LMG S-19264T (=DSM 44701T), isolated from a smear-ripened cheese.</title>
        <authorList>
            <consortium name="US DOE Joint Genome Institute (JGI-PGF)"/>
            <person name="Walter F."/>
            <person name="Albersmeier A."/>
            <person name="Kalinowski J."/>
            <person name="Ruckert C."/>
        </authorList>
    </citation>
    <scope>NUCLEOTIDE SEQUENCE</scope>
    <source>
        <strain evidence="10">CGMCC 1.12813</strain>
    </source>
</reference>
<evidence type="ECO:0008006" key="12">
    <source>
        <dbReference type="Google" id="ProtNLM"/>
    </source>
</evidence>
<comment type="subcellular location">
    <subcellularLocation>
        <location evidence="1">Cell membrane</location>
        <topology evidence="1">Multi-pass membrane protein</topology>
    </subcellularLocation>
</comment>
<evidence type="ECO:0000256" key="6">
    <source>
        <dbReference type="ARBA" id="ARBA00023136"/>
    </source>
</evidence>
<sequence length="547" mass="56997">MSAGPIDPRLLRYASASRWFLLAGGVVGFLQTVTVVAAAWFATALIVGIIDGRSVVQLGTDFAAFAGVVVARAVFIWLLDVLAVRGAARVKSQLRMRVVAAIAKLGPAWLADRNSARVTTTVSQGLDALDGYFAKYLPQLILTAIATPVLLLVLLTQDLATAIIIIVTLPLIPLFMVLIGWATQAVQKKQWAALNRLASGFLDVVDGLSTLKIFGRQHRQVERIEGVTEDYRSRTMAVLRISFVSGFVLELAGSLSVAVVAVSIGLRLVDGTLALTVGLFVLLLTPEAYLPLRQVGLQFHAAADGVAASEEVFGILDAAALTAAAASRARPLATGATLAVDDLGVRYGDRTVIDGLSVRLEPGVVTAIAGPSGAGKSSLVGAILGFVPFSGTVSYGGAALTPAEARELVAWSGQRPSLMAGTVAENIALGADVVDEQIVREAMRFAAAELVDPAQVLGVNGSGLSGGQAQRVSLARAFYRAIAQSCPVLILDEPSSALDRATEAELILGLERFAATGVAVVVVSHRAALLDAADSVIELRPRVAVAS</sequence>
<dbReference type="InterPro" id="IPR003593">
    <property type="entry name" value="AAA+_ATPase"/>
</dbReference>
<dbReference type="Pfam" id="PF00664">
    <property type="entry name" value="ABC_membrane"/>
    <property type="match status" value="1"/>
</dbReference>
<evidence type="ECO:0000256" key="3">
    <source>
        <dbReference type="ARBA" id="ARBA00022741"/>
    </source>
</evidence>
<keyword evidence="5 7" id="KW-1133">Transmembrane helix</keyword>